<dbReference type="HOGENOM" id="CLU_1808293_0_0_1"/>
<evidence type="ECO:0000313" key="3">
    <source>
        <dbReference type="Proteomes" id="UP000015101"/>
    </source>
</evidence>
<dbReference type="AlphaFoldDB" id="T1FLW0"/>
<evidence type="ECO:0000313" key="1">
    <source>
        <dbReference type="EMBL" id="ESO01480.1"/>
    </source>
</evidence>
<evidence type="ECO:0000313" key="2">
    <source>
        <dbReference type="EnsemblMetazoa" id="HelroP184733"/>
    </source>
</evidence>
<organism evidence="2 3">
    <name type="scientific">Helobdella robusta</name>
    <name type="common">Californian leech</name>
    <dbReference type="NCBI Taxonomy" id="6412"/>
    <lineage>
        <taxon>Eukaryota</taxon>
        <taxon>Metazoa</taxon>
        <taxon>Spiralia</taxon>
        <taxon>Lophotrochozoa</taxon>
        <taxon>Annelida</taxon>
        <taxon>Clitellata</taxon>
        <taxon>Hirudinea</taxon>
        <taxon>Rhynchobdellida</taxon>
        <taxon>Glossiphoniidae</taxon>
        <taxon>Helobdella</taxon>
    </lineage>
</organism>
<reference evidence="3" key="1">
    <citation type="submission" date="2012-12" db="EMBL/GenBank/DDBJ databases">
        <authorList>
            <person name="Hellsten U."/>
            <person name="Grimwood J."/>
            <person name="Chapman J.A."/>
            <person name="Shapiro H."/>
            <person name="Aerts A."/>
            <person name="Otillar R.P."/>
            <person name="Terry A.Y."/>
            <person name="Boore J.L."/>
            <person name="Simakov O."/>
            <person name="Marletaz F."/>
            <person name="Cho S.-J."/>
            <person name="Edsinger-Gonzales E."/>
            <person name="Havlak P."/>
            <person name="Kuo D.-H."/>
            <person name="Larsson T."/>
            <person name="Lv J."/>
            <person name="Arendt D."/>
            <person name="Savage R."/>
            <person name="Osoegawa K."/>
            <person name="de Jong P."/>
            <person name="Lindberg D.R."/>
            <person name="Seaver E.C."/>
            <person name="Weisblat D.A."/>
            <person name="Putnam N.H."/>
            <person name="Grigoriev I.V."/>
            <person name="Rokhsar D.S."/>
        </authorList>
    </citation>
    <scope>NUCLEOTIDE SEQUENCE</scope>
</reference>
<keyword evidence="3" id="KW-1185">Reference proteome</keyword>
<reference evidence="2" key="3">
    <citation type="submission" date="2015-06" db="UniProtKB">
        <authorList>
            <consortium name="EnsemblMetazoa"/>
        </authorList>
    </citation>
    <scope>IDENTIFICATION</scope>
</reference>
<proteinExistence type="predicted"/>
<protein>
    <submittedName>
        <fullName evidence="1 2">Uncharacterized protein</fullName>
    </submittedName>
</protein>
<reference evidence="1 3" key="2">
    <citation type="journal article" date="2013" name="Nature">
        <title>Insights into bilaterian evolution from three spiralian genomes.</title>
        <authorList>
            <person name="Simakov O."/>
            <person name="Marletaz F."/>
            <person name="Cho S.J."/>
            <person name="Edsinger-Gonzales E."/>
            <person name="Havlak P."/>
            <person name="Hellsten U."/>
            <person name="Kuo D.H."/>
            <person name="Larsson T."/>
            <person name="Lv J."/>
            <person name="Arendt D."/>
            <person name="Savage R."/>
            <person name="Osoegawa K."/>
            <person name="de Jong P."/>
            <person name="Grimwood J."/>
            <person name="Chapman J.A."/>
            <person name="Shapiro H."/>
            <person name="Aerts A."/>
            <person name="Otillar R.P."/>
            <person name="Terry A.Y."/>
            <person name="Boore J.L."/>
            <person name="Grigoriev I.V."/>
            <person name="Lindberg D.R."/>
            <person name="Seaver E.C."/>
            <person name="Weisblat D.A."/>
            <person name="Putnam N.H."/>
            <person name="Rokhsar D.S."/>
        </authorList>
    </citation>
    <scope>NUCLEOTIDE SEQUENCE</scope>
</reference>
<accession>T1FLW0</accession>
<dbReference type="CTD" id="20209809"/>
<dbReference type="InParanoid" id="T1FLW0"/>
<dbReference type="EMBL" id="AMQM01011725">
    <property type="status" value="NOT_ANNOTATED_CDS"/>
    <property type="molecule type" value="Genomic_DNA"/>
</dbReference>
<sequence>MADEQKLAINKSMSAVRISAEHEFAHVGSLWAFLKYSQTQRSGQSPVGLYYIVGTFLKNLHVCYNGGNQTSKKYLCILYSKRACLCSSVLCLVSIARNPLSTFSSNLRIEVSTSPSLIPATILDNSSRKDFNISLASEKSAVD</sequence>
<gene>
    <name evidence="2" type="primary">20209809</name>
    <name evidence="1" type="ORF">HELRODRAFT_184733</name>
</gene>
<dbReference type="GeneID" id="20209809"/>
<dbReference type="OrthoDB" id="2283549at2759"/>
<dbReference type="RefSeq" id="XP_009020422.1">
    <property type="nucleotide sequence ID" value="XM_009022174.1"/>
</dbReference>
<dbReference type="EnsemblMetazoa" id="HelroT184733">
    <property type="protein sequence ID" value="HelroP184733"/>
    <property type="gene ID" value="HelroG184733"/>
</dbReference>
<dbReference type="EMBL" id="KB096745">
    <property type="protein sequence ID" value="ESO01480.1"/>
    <property type="molecule type" value="Genomic_DNA"/>
</dbReference>
<dbReference type="Proteomes" id="UP000015101">
    <property type="component" value="Unassembled WGS sequence"/>
</dbReference>
<name>T1FLW0_HELRO</name>
<dbReference type="KEGG" id="hro:HELRODRAFT_184733"/>